<dbReference type="RefSeq" id="WP_071444835.1">
    <property type="nucleotide sequence ID" value="NZ_CP114569.1"/>
</dbReference>
<dbReference type="EMBL" id="CP114569">
    <property type="protein sequence ID" value="WAZ60704.1"/>
    <property type="molecule type" value="Genomic_DNA"/>
</dbReference>
<accession>A0ABY7LAT8</accession>
<keyword evidence="2" id="KW-1185">Reference proteome</keyword>
<gene>
    <name evidence="1" type="ORF">O4000_29250</name>
</gene>
<dbReference type="SUPFAM" id="SSF160719">
    <property type="entry name" value="gpW/gp25-like"/>
    <property type="match status" value="1"/>
</dbReference>
<sequence>MIYEIDGLLRVDAGGVIVMEGADKADQARLDEWLRTPIGSIYGLPSWGNPLVNFKHEPLGSEKSVFVEVAIENALIKKLRIDLPSLRVFQVRCAALSVDMLEIIFAMPSGTFSTTFRMKNTDGRTS</sequence>
<keyword evidence="1" id="KW-0614">Plasmid</keyword>
<evidence type="ECO:0000313" key="2">
    <source>
        <dbReference type="Proteomes" id="UP001164536"/>
    </source>
</evidence>
<reference evidence="1" key="1">
    <citation type="submission" date="2022-12" db="EMBL/GenBank/DDBJ databases">
        <title>2953647.</title>
        <authorList>
            <person name="Hergert J."/>
            <person name="Casey R."/>
            <person name="Wagner J."/>
            <person name="Young E.L."/>
            <person name="Oakeson K.F."/>
        </authorList>
    </citation>
    <scope>NUCLEOTIDE SEQUENCE</scope>
    <source>
        <strain evidence="1">2953647</strain>
        <plasmid evidence="1">unnamed5</plasmid>
    </source>
</reference>
<organism evidence="1 2">
    <name type="scientific">Citrobacter freundii</name>
    <dbReference type="NCBI Taxonomy" id="546"/>
    <lineage>
        <taxon>Bacteria</taxon>
        <taxon>Pseudomonadati</taxon>
        <taxon>Pseudomonadota</taxon>
        <taxon>Gammaproteobacteria</taxon>
        <taxon>Enterobacterales</taxon>
        <taxon>Enterobacteriaceae</taxon>
        <taxon>Citrobacter</taxon>
        <taxon>Citrobacter freundii complex</taxon>
    </lineage>
</organism>
<proteinExistence type="predicted"/>
<name>A0ABY7LAT8_CITFR</name>
<protein>
    <submittedName>
        <fullName evidence="1">Uncharacterized protein</fullName>
    </submittedName>
</protein>
<geneLocation type="plasmid" evidence="1 2">
    <name>unnamed5</name>
</geneLocation>
<dbReference type="Proteomes" id="UP001164536">
    <property type="component" value="Plasmid unnamed5"/>
</dbReference>
<evidence type="ECO:0000313" key="1">
    <source>
        <dbReference type="EMBL" id="WAZ60704.1"/>
    </source>
</evidence>